<dbReference type="Proteomes" id="UP000594638">
    <property type="component" value="Unassembled WGS sequence"/>
</dbReference>
<comment type="caution">
    <text evidence="1">The sequence shown here is derived from an EMBL/GenBank/DDBJ whole genome shotgun (WGS) entry which is preliminary data.</text>
</comment>
<protein>
    <submittedName>
        <fullName evidence="1">Uncharacterized protein</fullName>
    </submittedName>
</protein>
<dbReference type="AlphaFoldDB" id="A0A8S0SFN6"/>
<feature type="non-terminal residue" evidence="1">
    <location>
        <position position="586"/>
    </location>
</feature>
<accession>A0A8S0SFN6</accession>
<evidence type="ECO:0000313" key="2">
    <source>
        <dbReference type="Proteomes" id="UP000594638"/>
    </source>
</evidence>
<gene>
    <name evidence="1" type="ORF">OLEA9_A053431</name>
</gene>
<sequence>KWDVLKAMLIAGAGAPVKRGATISCVVSAPQTSLDTLTAADVVGEVSIPATASRRTRINVIWPRYREESQDWQVVPTAAPVVIADYVTADGAQRTREVEYQLVQDPDQVGTLAAYDIENAREIGPIILPCKPRWMGYRPGDCITVSEPEYGLVNQKVVILNRNVDPATMITTLTVRTETDGKHPYALGQTASPPPSPALTSVDPTTIAAPVTVNWTASGGTLSSPTGSIPAITIVGACPDPNVTGVVFGYRPNSTGSTVSKFNEVAIDGSGATITQVITGLAPATSYIPIVQYLSARDVLSAPIELSAVTTGSNVATDTNKVGGTNSTDVLASIVAAATDADNAAIAIIGGIVSTENERAQRLVDSYLPDGTSAKIAIQNLTTTVSANNATTLETFSLLGARTSDGLGFALDLTKVQVGPGLSIGSRFSNVEARSVTRANLIPNGDLSQGAAGLTLSGFAFQNEWNGPRLSYNGSGVPQATWPMFVTTPGAVLTFGATKDDNRATHPVYLQSRWYKADGTPSAVTPFGPSTTTLNSEGRLVLTDTAPSDAKFGAAYFASDAADSGYVDLTNVTAVLGAVDVPNAPP</sequence>
<name>A0A8S0SFN6_OLEEU</name>
<reference evidence="1 2" key="1">
    <citation type="submission" date="2019-12" db="EMBL/GenBank/DDBJ databases">
        <authorList>
            <person name="Alioto T."/>
            <person name="Alioto T."/>
            <person name="Gomez Garrido J."/>
        </authorList>
    </citation>
    <scope>NUCLEOTIDE SEQUENCE [LARGE SCALE GENOMIC DNA]</scope>
</reference>
<dbReference type="OrthoDB" id="10623293at2759"/>
<feature type="non-terminal residue" evidence="1">
    <location>
        <position position="1"/>
    </location>
</feature>
<proteinExistence type="predicted"/>
<dbReference type="Gramene" id="OE9A053431T1">
    <property type="protein sequence ID" value="OE9A053431C1"/>
    <property type="gene ID" value="OE9A053431"/>
</dbReference>
<evidence type="ECO:0000313" key="1">
    <source>
        <dbReference type="EMBL" id="CAA2991193.1"/>
    </source>
</evidence>
<dbReference type="EMBL" id="CACTIH010004963">
    <property type="protein sequence ID" value="CAA2991193.1"/>
    <property type="molecule type" value="Genomic_DNA"/>
</dbReference>
<keyword evidence="2" id="KW-1185">Reference proteome</keyword>
<organism evidence="1 2">
    <name type="scientific">Olea europaea subsp. europaea</name>
    <dbReference type="NCBI Taxonomy" id="158383"/>
    <lineage>
        <taxon>Eukaryota</taxon>
        <taxon>Viridiplantae</taxon>
        <taxon>Streptophyta</taxon>
        <taxon>Embryophyta</taxon>
        <taxon>Tracheophyta</taxon>
        <taxon>Spermatophyta</taxon>
        <taxon>Magnoliopsida</taxon>
        <taxon>eudicotyledons</taxon>
        <taxon>Gunneridae</taxon>
        <taxon>Pentapetalae</taxon>
        <taxon>asterids</taxon>
        <taxon>lamiids</taxon>
        <taxon>Lamiales</taxon>
        <taxon>Oleaceae</taxon>
        <taxon>Oleeae</taxon>
        <taxon>Olea</taxon>
    </lineage>
</organism>